<evidence type="ECO:0000256" key="3">
    <source>
        <dbReference type="ARBA" id="ARBA00005179"/>
    </source>
</evidence>
<evidence type="ECO:0000313" key="17">
    <source>
        <dbReference type="Proteomes" id="UP000076738"/>
    </source>
</evidence>
<dbReference type="GO" id="GO:0016020">
    <property type="term" value="C:membrane"/>
    <property type="evidence" value="ECO:0007669"/>
    <property type="project" value="UniProtKB-SubCell"/>
</dbReference>
<evidence type="ECO:0000256" key="10">
    <source>
        <dbReference type="ARBA" id="ARBA00023004"/>
    </source>
</evidence>
<evidence type="ECO:0000256" key="12">
    <source>
        <dbReference type="ARBA" id="ARBA00023136"/>
    </source>
</evidence>
<evidence type="ECO:0000256" key="11">
    <source>
        <dbReference type="ARBA" id="ARBA00023033"/>
    </source>
</evidence>
<feature type="binding site" description="axial binding residue" evidence="13">
    <location>
        <position position="446"/>
    </location>
    <ligand>
        <name>heme</name>
        <dbReference type="ChEBI" id="CHEBI:30413"/>
    </ligand>
    <ligandPart>
        <name>Fe</name>
        <dbReference type="ChEBI" id="CHEBI:18248"/>
    </ligandPart>
</feature>
<dbReference type="InterPro" id="IPR050364">
    <property type="entry name" value="Cytochrome_P450_fung"/>
</dbReference>
<dbReference type="GO" id="GO:0016705">
    <property type="term" value="F:oxidoreductase activity, acting on paired donors, with incorporation or reduction of molecular oxygen"/>
    <property type="evidence" value="ECO:0007669"/>
    <property type="project" value="InterPro"/>
</dbReference>
<comment type="subcellular location">
    <subcellularLocation>
        <location evidence="2">Membrane</location>
    </subcellularLocation>
</comment>
<gene>
    <name evidence="16" type="ORF">CALVIDRAFT_475275</name>
</gene>
<evidence type="ECO:0000256" key="7">
    <source>
        <dbReference type="ARBA" id="ARBA00022723"/>
    </source>
</evidence>
<evidence type="ECO:0000256" key="8">
    <source>
        <dbReference type="ARBA" id="ARBA00022989"/>
    </source>
</evidence>
<keyword evidence="5 13" id="KW-0349">Heme</keyword>
<keyword evidence="17" id="KW-1185">Reference proteome</keyword>
<evidence type="ECO:0000256" key="13">
    <source>
        <dbReference type="PIRSR" id="PIRSR602401-1"/>
    </source>
</evidence>
<dbReference type="InterPro" id="IPR001128">
    <property type="entry name" value="Cyt_P450"/>
</dbReference>
<dbReference type="InterPro" id="IPR036396">
    <property type="entry name" value="Cyt_P450_sf"/>
</dbReference>
<dbReference type="GO" id="GO:0020037">
    <property type="term" value="F:heme binding"/>
    <property type="evidence" value="ECO:0007669"/>
    <property type="project" value="InterPro"/>
</dbReference>
<evidence type="ECO:0000256" key="4">
    <source>
        <dbReference type="ARBA" id="ARBA00010617"/>
    </source>
</evidence>
<dbReference type="PRINTS" id="PR00463">
    <property type="entry name" value="EP450I"/>
</dbReference>
<evidence type="ECO:0000256" key="1">
    <source>
        <dbReference type="ARBA" id="ARBA00001971"/>
    </source>
</evidence>
<keyword evidence="15" id="KW-0732">Signal</keyword>
<dbReference type="AlphaFoldDB" id="A0A167RNV5"/>
<keyword evidence="8" id="KW-1133">Transmembrane helix</keyword>
<proteinExistence type="inferred from homology"/>
<name>A0A167RNV5_CALVF</name>
<evidence type="ECO:0000256" key="14">
    <source>
        <dbReference type="RuleBase" id="RU000461"/>
    </source>
</evidence>
<sequence>MDHLPVQVSLLLLALALLIRAARRPASPALPPGPKGLPLFGNLFQVPSKLLWVKLVEWSKVYGPIYSYSLVGQPIIVLTSLHDASELLDRLSAKTSDRPRLIKLSERMCQGKQFGMIPRNDVWKRYRRASHQSLNVRAAENYWPMQEEEARILLDGLINHPEIDSVKHIHREASSIGWRACFGHTTIPLEGPDPSEPMEEFFHEVFRAVVPGSSIVDVFPFLNPLITRSKFLRRSVTDKFYERATAFFIKSFSEPQVSRWRGVLTHRLDDPYHSGRGRSFIEPNVERNREADWYGYSARLRLGRRDIVTATALKWFLLAMILYPETAAPARAELERVVGNRPPSFADMDRLPQIEAMVKELLRWRPPAAGGVVHMATEDIVYEEYLIPKGAMLLPIAWSICRDPSVYPNGDAFDPSRFIDGMGNVKSPLPHTHEDYLAFGHGRRICVGKSFAINSLSISTAHLLWAFDFQKGVDEHGVEVTPDPMAFLDNGATVYPKPFPVKLVPRLPDLAERLKAVLSK</sequence>
<evidence type="ECO:0000256" key="15">
    <source>
        <dbReference type="SAM" id="SignalP"/>
    </source>
</evidence>
<keyword evidence="11 14" id="KW-0503">Monooxygenase</keyword>
<dbReference type="PANTHER" id="PTHR46300:SF2">
    <property type="entry name" value="CYTOCHROME P450 MONOOXYGENASE ALNH-RELATED"/>
    <property type="match status" value="1"/>
</dbReference>
<keyword evidence="10 13" id="KW-0408">Iron</keyword>
<comment type="pathway">
    <text evidence="3">Secondary metabolite biosynthesis.</text>
</comment>
<evidence type="ECO:0000256" key="6">
    <source>
        <dbReference type="ARBA" id="ARBA00022692"/>
    </source>
</evidence>
<dbReference type="SUPFAM" id="SSF48264">
    <property type="entry name" value="Cytochrome P450"/>
    <property type="match status" value="1"/>
</dbReference>
<dbReference type="PROSITE" id="PS00086">
    <property type="entry name" value="CYTOCHROME_P450"/>
    <property type="match status" value="1"/>
</dbReference>
<dbReference type="PANTHER" id="PTHR46300">
    <property type="entry name" value="P450, PUTATIVE (EUROFUNG)-RELATED-RELATED"/>
    <property type="match status" value="1"/>
</dbReference>
<feature type="signal peptide" evidence="15">
    <location>
        <begin position="1"/>
        <end position="21"/>
    </location>
</feature>
<accession>A0A167RNV5</accession>
<reference evidence="16 17" key="1">
    <citation type="journal article" date="2016" name="Mol. Biol. Evol.">
        <title>Comparative Genomics of Early-Diverging Mushroom-Forming Fungi Provides Insights into the Origins of Lignocellulose Decay Capabilities.</title>
        <authorList>
            <person name="Nagy L.G."/>
            <person name="Riley R."/>
            <person name="Tritt A."/>
            <person name="Adam C."/>
            <person name="Daum C."/>
            <person name="Floudas D."/>
            <person name="Sun H."/>
            <person name="Yadav J.S."/>
            <person name="Pangilinan J."/>
            <person name="Larsson K.H."/>
            <person name="Matsuura K."/>
            <person name="Barry K."/>
            <person name="Labutti K."/>
            <person name="Kuo R."/>
            <person name="Ohm R.A."/>
            <person name="Bhattacharya S.S."/>
            <person name="Shirouzu T."/>
            <person name="Yoshinaga Y."/>
            <person name="Martin F.M."/>
            <person name="Grigoriev I.V."/>
            <person name="Hibbett D.S."/>
        </authorList>
    </citation>
    <scope>NUCLEOTIDE SEQUENCE [LARGE SCALE GENOMIC DNA]</scope>
    <source>
        <strain evidence="16 17">TUFC12733</strain>
    </source>
</reference>
<feature type="chain" id="PRO_5007891953" evidence="15">
    <location>
        <begin position="22"/>
        <end position="520"/>
    </location>
</feature>
<keyword evidence="12" id="KW-0472">Membrane</keyword>
<dbReference type="InterPro" id="IPR017972">
    <property type="entry name" value="Cyt_P450_CS"/>
</dbReference>
<dbReference type="Proteomes" id="UP000076738">
    <property type="component" value="Unassembled WGS sequence"/>
</dbReference>
<protein>
    <submittedName>
        <fullName evidence="16">Cytochrome P450</fullName>
    </submittedName>
</protein>
<dbReference type="GO" id="GO:0005506">
    <property type="term" value="F:iron ion binding"/>
    <property type="evidence" value="ECO:0007669"/>
    <property type="project" value="InterPro"/>
</dbReference>
<evidence type="ECO:0000313" key="16">
    <source>
        <dbReference type="EMBL" id="KZP01117.1"/>
    </source>
</evidence>
<dbReference type="OrthoDB" id="2789670at2759"/>
<dbReference type="PRINTS" id="PR00385">
    <property type="entry name" value="P450"/>
</dbReference>
<dbReference type="Gene3D" id="1.10.630.10">
    <property type="entry name" value="Cytochrome P450"/>
    <property type="match status" value="2"/>
</dbReference>
<keyword evidence="6" id="KW-0812">Transmembrane</keyword>
<evidence type="ECO:0000256" key="9">
    <source>
        <dbReference type="ARBA" id="ARBA00023002"/>
    </source>
</evidence>
<dbReference type="GO" id="GO:0004497">
    <property type="term" value="F:monooxygenase activity"/>
    <property type="evidence" value="ECO:0007669"/>
    <property type="project" value="UniProtKB-KW"/>
</dbReference>
<keyword evidence="7 13" id="KW-0479">Metal-binding</keyword>
<dbReference type="EMBL" id="KV417267">
    <property type="protein sequence ID" value="KZP01117.1"/>
    <property type="molecule type" value="Genomic_DNA"/>
</dbReference>
<organism evidence="16 17">
    <name type="scientific">Calocera viscosa (strain TUFC12733)</name>
    <dbReference type="NCBI Taxonomy" id="1330018"/>
    <lineage>
        <taxon>Eukaryota</taxon>
        <taxon>Fungi</taxon>
        <taxon>Dikarya</taxon>
        <taxon>Basidiomycota</taxon>
        <taxon>Agaricomycotina</taxon>
        <taxon>Dacrymycetes</taxon>
        <taxon>Dacrymycetales</taxon>
        <taxon>Dacrymycetaceae</taxon>
        <taxon>Calocera</taxon>
    </lineage>
</organism>
<comment type="cofactor">
    <cofactor evidence="1 13">
        <name>heme</name>
        <dbReference type="ChEBI" id="CHEBI:30413"/>
    </cofactor>
</comment>
<evidence type="ECO:0000256" key="5">
    <source>
        <dbReference type="ARBA" id="ARBA00022617"/>
    </source>
</evidence>
<keyword evidence="9 14" id="KW-0560">Oxidoreductase</keyword>
<comment type="similarity">
    <text evidence="4 14">Belongs to the cytochrome P450 family.</text>
</comment>
<evidence type="ECO:0000256" key="2">
    <source>
        <dbReference type="ARBA" id="ARBA00004370"/>
    </source>
</evidence>
<dbReference type="InterPro" id="IPR002401">
    <property type="entry name" value="Cyt_P450_E_grp-I"/>
</dbReference>
<dbReference type="STRING" id="1330018.A0A167RNV5"/>
<dbReference type="Pfam" id="PF00067">
    <property type="entry name" value="p450"/>
    <property type="match status" value="2"/>
</dbReference>